<keyword evidence="1" id="KW-0812">Transmembrane</keyword>
<dbReference type="EMBL" id="CP095043">
    <property type="protein sequence ID" value="UOQ61690.1"/>
    <property type="molecule type" value="Genomic_DNA"/>
</dbReference>
<protein>
    <submittedName>
        <fullName evidence="2">Pilus assembly protein</fullName>
    </submittedName>
</protein>
<keyword evidence="3" id="KW-1185">Reference proteome</keyword>
<keyword evidence="1" id="KW-0472">Membrane</keyword>
<reference evidence="2 3" key="1">
    <citation type="submission" date="2022-04" db="EMBL/GenBank/DDBJ databases">
        <title>Leucobacter sp. isolated from rhizosphere of onion.</title>
        <authorList>
            <person name="Won M."/>
            <person name="Lee C.-M."/>
            <person name="Woen H.-Y."/>
            <person name="Kwon S.-W."/>
        </authorList>
    </citation>
    <scope>NUCLEOTIDE SEQUENCE [LARGE SCALE GENOMIC DNA]</scope>
    <source>
        <strain evidence="2 3">H25R-14</strain>
    </source>
</reference>
<accession>A0ABY4FZJ4</accession>
<name>A0ABY4FZJ4_9MICO</name>
<organism evidence="2 3">
    <name type="scientific">Leucobacter rhizosphaerae</name>
    <dbReference type="NCBI Taxonomy" id="2932245"/>
    <lineage>
        <taxon>Bacteria</taxon>
        <taxon>Bacillati</taxon>
        <taxon>Actinomycetota</taxon>
        <taxon>Actinomycetes</taxon>
        <taxon>Micrococcales</taxon>
        <taxon>Microbacteriaceae</taxon>
        <taxon>Leucobacter</taxon>
    </lineage>
</organism>
<sequence>MEPSRWLPVRRWSEVFTSDRGTVTAEFAVVLPAVLIVLGVVISGIMLAAHRLTLVSLSGEIARLEARADEGASAQLLERVGSDIDVAREALGPLHCVTLTSHPARGILSGVGVSARSCAVRTGGAE</sequence>
<gene>
    <name evidence="2" type="ORF">MUN76_06950</name>
</gene>
<evidence type="ECO:0000313" key="2">
    <source>
        <dbReference type="EMBL" id="UOQ61690.1"/>
    </source>
</evidence>
<keyword evidence="1" id="KW-1133">Transmembrane helix</keyword>
<proteinExistence type="predicted"/>
<evidence type="ECO:0000256" key="1">
    <source>
        <dbReference type="SAM" id="Phobius"/>
    </source>
</evidence>
<feature type="transmembrane region" description="Helical" evidence="1">
    <location>
        <begin position="27"/>
        <end position="49"/>
    </location>
</feature>
<dbReference type="RefSeq" id="WP_244688354.1">
    <property type="nucleotide sequence ID" value="NZ_CP095043.1"/>
</dbReference>
<evidence type="ECO:0000313" key="3">
    <source>
        <dbReference type="Proteomes" id="UP000831775"/>
    </source>
</evidence>
<dbReference type="Proteomes" id="UP000831775">
    <property type="component" value="Chromosome"/>
</dbReference>